<feature type="compositionally biased region" description="Polar residues" evidence="1">
    <location>
        <begin position="835"/>
        <end position="871"/>
    </location>
</feature>
<feature type="region of interest" description="Disordered" evidence="1">
    <location>
        <begin position="1077"/>
        <end position="1151"/>
    </location>
</feature>
<feature type="compositionally biased region" description="Basic and acidic residues" evidence="1">
    <location>
        <begin position="171"/>
        <end position="190"/>
    </location>
</feature>
<dbReference type="Proteomes" id="UP000271974">
    <property type="component" value="Unassembled WGS sequence"/>
</dbReference>
<feature type="region of interest" description="Disordered" evidence="1">
    <location>
        <begin position="884"/>
        <end position="954"/>
    </location>
</feature>
<feature type="region of interest" description="Disordered" evidence="1">
    <location>
        <begin position="823"/>
        <end position="871"/>
    </location>
</feature>
<keyword evidence="3" id="KW-1185">Reference proteome</keyword>
<feature type="region of interest" description="Disordered" evidence="1">
    <location>
        <begin position="1"/>
        <end position="42"/>
    </location>
</feature>
<feature type="compositionally biased region" description="Polar residues" evidence="1">
    <location>
        <begin position="640"/>
        <end position="654"/>
    </location>
</feature>
<feature type="compositionally biased region" description="Pro residues" evidence="1">
    <location>
        <begin position="929"/>
        <end position="939"/>
    </location>
</feature>
<dbReference type="EMBL" id="RQTK01000609">
    <property type="protein sequence ID" value="RUS77107.1"/>
    <property type="molecule type" value="Genomic_DNA"/>
</dbReference>
<organism evidence="2 3">
    <name type="scientific">Elysia chlorotica</name>
    <name type="common">Eastern emerald elysia</name>
    <name type="synonym">Sea slug</name>
    <dbReference type="NCBI Taxonomy" id="188477"/>
    <lineage>
        <taxon>Eukaryota</taxon>
        <taxon>Metazoa</taxon>
        <taxon>Spiralia</taxon>
        <taxon>Lophotrochozoa</taxon>
        <taxon>Mollusca</taxon>
        <taxon>Gastropoda</taxon>
        <taxon>Heterobranchia</taxon>
        <taxon>Euthyneura</taxon>
        <taxon>Panpulmonata</taxon>
        <taxon>Sacoglossa</taxon>
        <taxon>Placobranchoidea</taxon>
        <taxon>Plakobranchidae</taxon>
        <taxon>Elysia</taxon>
    </lineage>
</organism>
<feature type="compositionally biased region" description="Polar residues" evidence="1">
    <location>
        <begin position="661"/>
        <end position="680"/>
    </location>
</feature>
<feature type="region of interest" description="Disordered" evidence="1">
    <location>
        <begin position="1283"/>
        <end position="1303"/>
    </location>
</feature>
<feature type="region of interest" description="Disordered" evidence="1">
    <location>
        <begin position="1187"/>
        <end position="1206"/>
    </location>
</feature>
<feature type="region of interest" description="Disordered" evidence="1">
    <location>
        <begin position="316"/>
        <end position="343"/>
    </location>
</feature>
<name>A0A3S1BC09_ELYCH</name>
<feature type="compositionally biased region" description="Basic and acidic residues" evidence="1">
    <location>
        <begin position="1339"/>
        <end position="1353"/>
    </location>
</feature>
<feature type="region of interest" description="Disordered" evidence="1">
    <location>
        <begin position="409"/>
        <end position="467"/>
    </location>
</feature>
<evidence type="ECO:0000313" key="3">
    <source>
        <dbReference type="Proteomes" id="UP000271974"/>
    </source>
</evidence>
<feature type="compositionally biased region" description="Basic residues" evidence="1">
    <location>
        <begin position="113"/>
        <end position="132"/>
    </location>
</feature>
<evidence type="ECO:0000313" key="2">
    <source>
        <dbReference type="EMBL" id="RUS77107.1"/>
    </source>
</evidence>
<feature type="compositionally biased region" description="Basic and acidic residues" evidence="1">
    <location>
        <begin position="1187"/>
        <end position="1202"/>
    </location>
</feature>
<reference evidence="2 3" key="1">
    <citation type="submission" date="2019-01" db="EMBL/GenBank/DDBJ databases">
        <title>A draft genome assembly of the solar-powered sea slug Elysia chlorotica.</title>
        <authorList>
            <person name="Cai H."/>
            <person name="Li Q."/>
            <person name="Fang X."/>
            <person name="Li J."/>
            <person name="Curtis N.E."/>
            <person name="Altenburger A."/>
            <person name="Shibata T."/>
            <person name="Feng M."/>
            <person name="Maeda T."/>
            <person name="Schwartz J.A."/>
            <person name="Shigenobu S."/>
            <person name="Lundholm N."/>
            <person name="Nishiyama T."/>
            <person name="Yang H."/>
            <person name="Hasebe M."/>
            <person name="Li S."/>
            <person name="Pierce S.K."/>
            <person name="Wang J."/>
        </authorList>
    </citation>
    <scope>NUCLEOTIDE SEQUENCE [LARGE SCALE GENOMIC DNA]</scope>
    <source>
        <strain evidence="2">EC2010</strain>
        <tissue evidence="2">Whole organism of an adult</tissue>
    </source>
</reference>
<feature type="compositionally biased region" description="Basic and acidic residues" evidence="1">
    <location>
        <begin position="1288"/>
        <end position="1300"/>
    </location>
</feature>
<evidence type="ECO:0000256" key="1">
    <source>
        <dbReference type="SAM" id="MobiDB-lite"/>
    </source>
</evidence>
<feature type="compositionally biased region" description="Basic and acidic residues" evidence="1">
    <location>
        <begin position="423"/>
        <end position="434"/>
    </location>
</feature>
<feature type="compositionally biased region" description="Basic residues" evidence="1">
    <location>
        <begin position="25"/>
        <end position="37"/>
    </location>
</feature>
<feature type="region of interest" description="Disordered" evidence="1">
    <location>
        <begin position="546"/>
        <end position="570"/>
    </location>
</feature>
<feature type="region of interest" description="Disordered" evidence="1">
    <location>
        <begin position="88"/>
        <end position="138"/>
    </location>
</feature>
<proteinExistence type="predicted"/>
<comment type="caution">
    <text evidence="2">The sequence shown here is derived from an EMBL/GenBank/DDBJ whole genome shotgun (WGS) entry which is preliminary data.</text>
</comment>
<feature type="compositionally biased region" description="Polar residues" evidence="1">
    <location>
        <begin position="893"/>
        <end position="914"/>
    </location>
</feature>
<sequence>MAKKSDSKQVAEKSIPSPKSEPQRRKTKKKKKRKSGKPTKAELEEYLTVLMFGDKPPHEVSFKFGDGIRKRPPPAIVENDVIVISDTSEDEVPIEDNTPAETSARLLSQTKDKTKRNKRRSNRKPKATRRRKDPPTLVFEEGPAEAYCYRFLDRLYEAPRRPVRHNNQRFRGKDVQQTAEDRRSRREHPYTRPARNSRTDFANKYSTFDLAYRDLEDLMQCLTSRNFRRSGKQQLSMGKKETPREENRFASYQFSRSTMEDINIKDFEVRSQIADMAEELAEQSMSQLLESSGIMNEELGDDLIVLDEESWSASESPTLVPICSSTPGRLRNQPKSNPHSTSSNIVVTCDATASDSQDSVSSGAAIQQKKKLKSVVFMKPLSDVGSKSQNSANLDLGCGSKSQNSANLDLGCGSKSQNSANLDHQRTSSDKSTNHENGYTLNREYKPGYKDNGSESAPEKKETAAKEEIERCDKLESEIELEGKKQTEKCIADINNEFKSKETSRQKEDKNQHDNLLQHVEHDILQSSDASVIIVDDVSFEKTVESERATNVTKPHPPQPSSTYSKTYLDFDGSQKSYHSKEELSTNLQGISGSLQIQRNDKTLVALKDNQQPFSGLQQPMSNQTVDDAKILSSAQLGQTPCEPITQSSETGSKNLKVLSDNDTSSYHPQSDPTPHNFLQQSTSVPVLSKAELSPSQNISDKPHMHQTDTVELHPAQIPNESNTAYVQDSTKQESFGSVLPVKEFHMSVNEIDSKSAEKINTLLAAGSLKETLNIPSSQDNPIDNGHIKYARKSSDLNINTVSTFLADPAQYSHDVSLADKSLDQEGSSKDMSVVAQQSSPQQISTSDIGSSKDMSVVAQQSSPQQISTSDITSTLRKLTSLLSHSLSKPSTQTDKGTQATGSCLEKSQQQNKIGSEIKKEGNVQMEISPPPPPPPPLPSLSSKQKVSSTNKTHKHCAEVDYLLTKFKTDLLRDPRLQGLSKRQRADNRRKDALKSVTRGTIRVVRDIPLEPVENLKEQNVNLEKAGLASYKKASLSYEQSKLDDAVKMQKIGSVKSQQLASEAADSEEKITNGVAPKAAACHEPGPQTPTKDPSDSEDKKIGSVNSQQLTSEAADSEEKITNGVAPEAAACHKPGPQTPTKDPPDSEDNIVLELSRLLDDDESFQDSSINVPFQAECTTPVMFESSFRRSSIDSSSDKVDIRPNSNLDNEKDIVVISSETEADESDTESKKLLHQLDSLSRESSTFISDSADISEAKLDNNNQGFNDAFQGQLKHSQNVKQIPNTNRHPDINKCDKSSDPIDISEEGTKEFITPLTCEIKKKDFSSDNTPENVAMKMSDIDASRTHSNDQRGPDSVYETSKKDCQTSPRTSLKSPSLIKTRLEFPDDLKEANDVSKAKDCDERKIELMKLSNIVPAPNAFEPMTYEDQNANYLFKTQFSKQLRVAAQKIKTIERK</sequence>
<gene>
    <name evidence="2" type="ORF">EGW08_015123</name>
</gene>
<feature type="region of interest" description="Disordered" evidence="1">
    <location>
        <begin position="163"/>
        <end position="199"/>
    </location>
</feature>
<feature type="region of interest" description="Disordered" evidence="1">
    <location>
        <begin position="1339"/>
        <end position="1375"/>
    </location>
</feature>
<feature type="compositionally biased region" description="Polar residues" evidence="1">
    <location>
        <begin position="1104"/>
        <end position="1114"/>
    </location>
</feature>
<feature type="compositionally biased region" description="Polar residues" evidence="1">
    <location>
        <begin position="99"/>
        <end position="109"/>
    </location>
</feature>
<dbReference type="OrthoDB" id="6163235at2759"/>
<feature type="compositionally biased region" description="Basic and acidic residues" evidence="1">
    <location>
        <begin position="443"/>
        <end position="467"/>
    </location>
</feature>
<feature type="compositionally biased region" description="Basic and acidic residues" evidence="1">
    <location>
        <begin position="1093"/>
        <end position="1102"/>
    </location>
</feature>
<feature type="compositionally biased region" description="Basic and acidic residues" evidence="1">
    <location>
        <begin position="1"/>
        <end position="11"/>
    </location>
</feature>
<accession>A0A3S1BC09</accession>
<protein>
    <submittedName>
        <fullName evidence="2">Uncharacterized protein</fullName>
    </submittedName>
</protein>
<feature type="compositionally biased region" description="Polar residues" evidence="1">
    <location>
        <begin position="1366"/>
        <end position="1375"/>
    </location>
</feature>
<feature type="region of interest" description="Disordered" evidence="1">
    <location>
        <begin position="640"/>
        <end position="680"/>
    </location>
</feature>